<dbReference type="InterPro" id="IPR002912">
    <property type="entry name" value="ACT_dom"/>
</dbReference>
<dbReference type="EMBL" id="MNCJ02000320">
    <property type="protein sequence ID" value="KAF5806612.1"/>
    <property type="molecule type" value="Genomic_DNA"/>
</dbReference>
<dbReference type="Proteomes" id="UP000215914">
    <property type="component" value="Unassembled WGS sequence"/>
</dbReference>
<dbReference type="Gene3D" id="3.30.70.260">
    <property type="match status" value="1"/>
</dbReference>
<sequence length="166" mass="18941">MKYIVFHAMIDTTENDAYLEFFIRHTERTAISSEAKKQRVNLCFKTAIERRASGGIRLELCNDDKPGLLAEVTRAFRENVLNVTRAEISMTKGKAENIFYLTDAHGNHVDSKNIESVRQRIRLDYLRVKELPLAFRNNEKGGNVKGGAVLLHPQRSSCLLKNNYSV</sequence>
<comment type="function">
    <text evidence="2">Binds amino acids.</text>
</comment>
<evidence type="ECO:0000313" key="4">
    <source>
        <dbReference type="EMBL" id="KAF5806612.1"/>
    </source>
</evidence>
<evidence type="ECO:0000313" key="5">
    <source>
        <dbReference type="Proteomes" id="UP000215914"/>
    </source>
</evidence>
<name>A0A9K3J1H5_HELAN</name>
<dbReference type="InterPro" id="IPR045865">
    <property type="entry name" value="ACT-like_dom_sf"/>
</dbReference>
<dbReference type="GO" id="GO:0016597">
    <property type="term" value="F:amino acid binding"/>
    <property type="evidence" value="ECO:0007669"/>
    <property type="project" value="UniProtKB-UniRule"/>
</dbReference>
<dbReference type="InterPro" id="IPR040217">
    <property type="entry name" value="ACR1-12"/>
</dbReference>
<reference evidence="4" key="2">
    <citation type="submission" date="2020-06" db="EMBL/GenBank/DDBJ databases">
        <title>Helianthus annuus Genome sequencing and assembly Release 2.</title>
        <authorList>
            <person name="Gouzy J."/>
            <person name="Langlade N."/>
            <person name="Munos S."/>
        </authorList>
    </citation>
    <scope>NUCLEOTIDE SEQUENCE</scope>
    <source>
        <tissue evidence="4">Leaves</tissue>
    </source>
</reference>
<dbReference type="SUPFAM" id="SSF55021">
    <property type="entry name" value="ACT-like"/>
    <property type="match status" value="1"/>
</dbReference>
<dbReference type="PROSITE" id="PS51671">
    <property type="entry name" value="ACT"/>
    <property type="match status" value="1"/>
</dbReference>
<dbReference type="OrthoDB" id="1734184at2759"/>
<accession>A0A9K3J1H5</accession>
<dbReference type="Gramene" id="mRNA:HanXRQr2_Chr05g0223451">
    <property type="protein sequence ID" value="mRNA:HanXRQr2_Chr05g0223451"/>
    <property type="gene ID" value="HanXRQr2_Chr05g0223451"/>
</dbReference>
<dbReference type="PANTHER" id="PTHR31096">
    <property type="entry name" value="ACT DOMAIN-CONTAINING PROTEIN ACR4-RELATED"/>
    <property type="match status" value="1"/>
</dbReference>
<keyword evidence="1 2" id="KW-0677">Repeat</keyword>
<organism evidence="4 5">
    <name type="scientific">Helianthus annuus</name>
    <name type="common">Common sunflower</name>
    <dbReference type="NCBI Taxonomy" id="4232"/>
    <lineage>
        <taxon>Eukaryota</taxon>
        <taxon>Viridiplantae</taxon>
        <taxon>Streptophyta</taxon>
        <taxon>Embryophyta</taxon>
        <taxon>Tracheophyta</taxon>
        <taxon>Spermatophyta</taxon>
        <taxon>Magnoliopsida</taxon>
        <taxon>eudicotyledons</taxon>
        <taxon>Gunneridae</taxon>
        <taxon>Pentapetalae</taxon>
        <taxon>asterids</taxon>
        <taxon>campanulids</taxon>
        <taxon>Asterales</taxon>
        <taxon>Asteraceae</taxon>
        <taxon>Asteroideae</taxon>
        <taxon>Heliantheae alliance</taxon>
        <taxon>Heliantheae</taxon>
        <taxon>Helianthus</taxon>
    </lineage>
</organism>
<evidence type="ECO:0000256" key="1">
    <source>
        <dbReference type="ARBA" id="ARBA00022737"/>
    </source>
</evidence>
<feature type="domain" description="ACT" evidence="3">
    <location>
        <begin position="57"/>
        <end position="138"/>
    </location>
</feature>
<dbReference type="Pfam" id="PF01842">
    <property type="entry name" value="ACT"/>
    <property type="match status" value="1"/>
</dbReference>
<gene>
    <name evidence="4" type="ORF">HanXRQr2_Chr05g0223451</name>
</gene>
<evidence type="ECO:0000256" key="2">
    <source>
        <dbReference type="RuleBase" id="RU369043"/>
    </source>
</evidence>
<reference evidence="4" key="1">
    <citation type="journal article" date="2017" name="Nature">
        <title>The sunflower genome provides insights into oil metabolism, flowering and Asterid evolution.</title>
        <authorList>
            <person name="Badouin H."/>
            <person name="Gouzy J."/>
            <person name="Grassa C.J."/>
            <person name="Murat F."/>
            <person name="Staton S.E."/>
            <person name="Cottret L."/>
            <person name="Lelandais-Briere C."/>
            <person name="Owens G.L."/>
            <person name="Carrere S."/>
            <person name="Mayjonade B."/>
            <person name="Legrand L."/>
            <person name="Gill N."/>
            <person name="Kane N.C."/>
            <person name="Bowers J.E."/>
            <person name="Hubner S."/>
            <person name="Bellec A."/>
            <person name="Berard A."/>
            <person name="Berges H."/>
            <person name="Blanchet N."/>
            <person name="Boniface M.C."/>
            <person name="Brunel D."/>
            <person name="Catrice O."/>
            <person name="Chaidir N."/>
            <person name="Claudel C."/>
            <person name="Donnadieu C."/>
            <person name="Faraut T."/>
            <person name="Fievet G."/>
            <person name="Helmstetter N."/>
            <person name="King M."/>
            <person name="Knapp S.J."/>
            <person name="Lai Z."/>
            <person name="Le Paslier M.C."/>
            <person name="Lippi Y."/>
            <person name="Lorenzon L."/>
            <person name="Mandel J.R."/>
            <person name="Marage G."/>
            <person name="Marchand G."/>
            <person name="Marquand E."/>
            <person name="Bret-Mestries E."/>
            <person name="Morien E."/>
            <person name="Nambeesan S."/>
            <person name="Nguyen T."/>
            <person name="Pegot-Espagnet P."/>
            <person name="Pouilly N."/>
            <person name="Raftis F."/>
            <person name="Sallet E."/>
            <person name="Schiex T."/>
            <person name="Thomas J."/>
            <person name="Vandecasteele C."/>
            <person name="Vares D."/>
            <person name="Vear F."/>
            <person name="Vautrin S."/>
            <person name="Crespi M."/>
            <person name="Mangin B."/>
            <person name="Burke J.M."/>
            <person name="Salse J."/>
            <person name="Munos S."/>
            <person name="Vincourt P."/>
            <person name="Rieseberg L.H."/>
            <person name="Langlade N.B."/>
        </authorList>
    </citation>
    <scope>NUCLEOTIDE SEQUENCE</scope>
    <source>
        <tissue evidence="4">Leaves</tissue>
    </source>
</reference>
<dbReference type="PANTHER" id="PTHR31096:SF6">
    <property type="entry name" value="ACT DOMAIN-CONTAINING PROTEIN ACR8"/>
    <property type="match status" value="1"/>
</dbReference>
<protein>
    <recommendedName>
        <fullName evidence="2">ACT domain-containing protein ACR</fullName>
    </recommendedName>
    <alternativeName>
        <fullName evidence="2">Protein ACT DOMAIN REPEATS</fullName>
    </alternativeName>
</protein>
<evidence type="ECO:0000259" key="3">
    <source>
        <dbReference type="PROSITE" id="PS51671"/>
    </source>
</evidence>
<comment type="caution">
    <text evidence="4">The sequence shown here is derived from an EMBL/GenBank/DDBJ whole genome shotgun (WGS) entry which is preliminary data.</text>
</comment>
<dbReference type="AlphaFoldDB" id="A0A9K3J1H5"/>
<proteinExistence type="predicted"/>
<keyword evidence="5" id="KW-1185">Reference proteome</keyword>